<dbReference type="AlphaFoldDB" id="A0A7J7NZF2"/>
<reference evidence="2 3" key="1">
    <citation type="journal article" date="2020" name="IScience">
        <title>Genome Sequencing of the Endangered Kingdonia uniflora (Circaeasteraceae, Ranunculales) Reveals Potential Mechanisms of Evolutionary Specialization.</title>
        <authorList>
            <person name="Sun Y."/>
            <person name="Deng T."/>
            <person name="Zhang A."/>
            <person name="Moore M.J."/>
            <person name="Landis J.B."/>
            <person name="Lin N."/>
            <person name="Zhang H."/>
            <person name="Zhang X."/>
            <person name="Huang J."/>
            <person name="Zhang X."/>
            <person name="Sun H."/>
            <person name="Wang H."/>
        </authorList>
    </citation>
    <scope>NUCLEOTIDE SEQUENCE [LARGE SCALE GENOMIC DNA]</scope>
    <source>
        <strain evidence="2">TB1705</strain>
        <tissue evidence="2">Leaf</tissue>
    </source>
</reference>
<evidence type="ECO:0000313" key="2">
    <source>
        <dbReference type="EMBL" id="KAF6172460.1"/>
    </source>
</evidence>
<comment type="caution">
    <text evidence="2">The sequence shown here is derived from an EMBL/GenBank/DDBJ whole genome shotgun (WGS) entry which is preliminary data.</text>
</comment>
<evidence type="ECO:0000313" key="3">
    <source>
        <dbReference type="Proteomes" id="UP000541444"/>
    </source>
</evidence>
<evidence type="ECO:0000256" key="1">
    <source>
        <dbReference type="SAM" id="MobiDB-lite"/>
    </source>
</evidence>
<protein>
    <submittedName>
        <fullName evidence="2">Uncharacterized protein</fullName>
    </submittedName>
</protein>
<dbReference type="OrthoDB" id="1682357at2759"/>
<dbReference type="Proteomes" id="UP000541444">
    <property type="component" value="Unassembled WGS sequence"/>
</dbReference>
<name>A0A7J7NZF2_9MAGN</name>
<dbReference type="EMBL" id="JACGCM010000427">
    <property type="protein sequence ID" value="KAF6172460.1"/>
    <property type="molecule type" value="Genomic_DNA"/>
</dbReference>
<gene>
    <name evidence="2" type="ORF">GIB67_006973</name>
</gene>
<keyword evidence="3" id="KW-1185">Reference proteome</keyword>
<accession>A0A7J7NZF2</accession>
<organism evidence="2 3">
    <name type="scientific">Kingdonia uniflora</name>
    <dbReference type="NCBI Taxonomy" id="39325"/>
    <lineage>
        <taxon>Eukaryota</taxon>
        <taxon>Viridiplantae</taxon>
        <taxon>Streptophyta</taxon>
        <taxon>Embryophyta</taxon>
        <taxon>Tracheophyta</taxon>
        <taxon>Spermatophyta</taxon>
        <taxon>Magnoliopsida</taxon>
        <taxon>Ranunculales</taxon>
        <taxon>Circaeasteraceae</taxon>
        <taxon>Kingdonia</taxon>
    </lineage>
</organism>
<sequence length="289" mass="32333">MTPVQIDITRKTKGVVENLGTTNNLNPRGLCRSAQPEIVQEEHNLSPGEEATSEASNQPTHNFKHRKGPNKCKIIATENYLRRPLEYNLLGQPVGEDSVGYNTYLGVIVREQKFIVPDEARKLALMTMGKDWHEHKVQKRKVIDIEDDLEQALANYPEDVPCDQWEVFAEQCTTSEYKHQIDIGGVDLTVLFDPELTGRVRVTGFGISPMVYNSVQQSGVLVQSLQEEPNQISAQDETTLPESNRLASVSIQIALKEDVPLARGNDHLKTIEDACGSFVAWPAPFIINE</sequence>
<feature type="region of interest" description="Disordered" evidence="1">
    <location>
        <begin position="43"/>
        <end position="69"/>
    </location>
</feature>
<proteinExistence type="predicted"/>